<gene>
    <name evidence="1" type="ORF">L596_022510</name>
</gene>
<keyword evidence="2" id="KW-1185">Reference proteome</keyword>
<dbReference type="AlphaFoldDB" id="A0A4U5MLZ1"/>
<dbReference type="EMBL" id="AZBU02000007">
    <property type="protein sequence ID" value="TKR70487.1"/>
    <property type="molecule type" value="Genomic_DNA"/>
</dbReference>
<sequence length="91" mass="10096">MFVRPSKVEIAQRKLFLKGSLASPPCTSTSPVFALSPKIENAFVLNPKKIPQSAQDSFKNSEICQISQAKNERSNSKIVYFKTKKGHLIAT</sequence>
<dbReference type="Proteomes" id="UP000298663">
    <property type="component" value="Unassembled WGS sequence"/>
</dbReference>
<evidence type="ECO:0000313" key="2">
    <source>
        <dbReference type="Proteomes" id="UP000298663"/>
    </source>
</evidence>
<protein>
    <submittedName>
        <fullName evidence="1">Uncharacterized protein</fullName>
    </submittedName>
</protein>
<reference evidence="1 2" key="2">
    <citation type="journal article" date="2019" name="G3 (Bethesda)">
        <title>Hybrid Assembly of the Genome of the Entomopathogenic Nematode Steinernema carpocapsae Identifies the X-Chromosome.</title>
        <authorList>
            <person name="Serra L."/>
            <person name="Macchietto M."/>
            <person name="Macias-Munoz A."/>
            <person name="McGill C.J."/>
            <person name="Rodriguez I.M."/>
            <person name="Rodriguez B."/>
            <person name="Murad R."/>
            <person name="Mortazavi A."/>
        </authorList>
    </citation>
    <scope>NUCLEOTIDE SEQUENCE [LARGE SCALE GENOMIC DNA]</scope>
    <source>
        <strain evidence="1 2">ALL</strain>
    </source>
</reference>
<evidence type="ECO:0000313" key="1">
    <source>
        <dbReference type="EMBL" id="TKR70487.1"/>
    </source>
</evidence>
<comment type="caution">
    <text evidence="1">The sequence shown here is derived from an EMBL/GenBank/DDBJ whole genome shotgun (WGS) entry which is preliminary data.</text>
</comment>
<proteinExistence type="predicted"/>
<name>A0A4U5MLZ1_STECR</name>
<accession>A0A4U5MLZ1</accession>
<reference evidence="1 2" key="1">
    <citation type="journal article" date="2015" name="Genome Biol.">
        <title>Comparative genomics of Steinernema reveals deeply conserved gene regulatory networks.</title>
        <authorList>
            <person name="Dillman A.R."/>
            <person name="Macchietto M."/>
            <person name="Porter C.F."/>
            <person name="Rogers A."/>
            <person name="Williams B."/>
            <person name="Antoshechkin I."/>
            <person name="Lee M.M."/>
            <person name="Goodwin Z."/>
            <person name="Lu X."/>
            <person name="Lewis E.E."/>
            <person name="Goodrich-Blair H."/>
            <person name="Stock S.P."/>
            <person name="Adams B.J."/>
            <person name="Sternberg P.W."/>
            <person name="Mortazavi A."/>
        </authorList>
    </citation>
    <scope>NUCLEOTIDE SEQUENCE [LARGE SCALE GENOMIC DNA]</scope>
    <source>
        <strain evidence="1 2">ALL</strain>
    </source>
</reference>
<organism evidence="1 2">
    <name type="scientific">Steinernema carpocapsae</name>
    <name type="common">Entomopathogenic nematode</name>
    <dbReference type="NCBI Taxonomy" id="34508"/>
    <lineage>
        <taxon>Eukaryota</taxon>
        <taxon>Metazoa</taxon>
        <taxon>Ecdysozoa</taxon>
        <taxon>Nematoda</taxon>
        <taxon>Chromadorea</taxon>
        <taxon>Rhabditida</taxon>
        <taxon>Tylenchina</taxon>
        <taxon>Panagrolaimomorpha</taxon>
        <taxon>Strongyloidoidea</taxon>
        <taxon>Steinernematidae</taxon>
        <taxon>Steinernema</taxon>
    </lineage>
</organism>